<proteinExistence type="predicted"/>
<feature type="domain" description="Glucosidase 2 subunit beta-like" evidence="1">
    <location>
        <begin position="113"/>
        <end position="216"/>
    </location>
</feature>
<accession>A0A819V8S8</accession>
<dbReference type="Gene3D" id="2.70.130.10">
    <property type="entry name" value="Mannose-6-phosphate receptor binding domain"/>
    <property type="match status" value="1"/>
</dbReference>
<comment type="caution">
    <text evidence="3">The sequence shown here is derived from an EMBL/GenBank/DDBJ whole genome shotgun (WGS) entry which is preliminary data.</text>
</comment>
<dbReference type="Pfam" id="PF13015">
    <property type="entry name" value="PRKCSH_1"/>
    <property type="match status" value="1"/>
</dbReference>
<dbReference type="InterPro" id="IPR036607">
    <property type="entry name" value="PRKCSH"/>
</dbReference>
<protein>
    <recommendedName>
        <fullName evidence="1">Glucosidase 2 subunit beta-like domain-containing protein</fullName>
    </recommendedName>
</protein>
<dbReference type="PANTHER" id="PTHR12630">
    <property type="entry name" value="N-LINKED OLIGOSACCHARIDE PROCESSING"/>
    <property type="match status" value="1"/>
</dbReference>
<dbReference type="EMBL" id="CAJOAZ010005581">
    <property type="protein sequence ID" value="CAF4105461.1"/>
    <property type="molecule type" value="Genomic_DNA"/>
</dbReference>
<sequence>MFSSGFGSSGFGPSRYTSSPYDSSMKFSGIMPFGGASGFCCPQTKSQTDDVSVEPEQTQQKLILPAPQRTTSSANKINIINIIMAMMTQNDDNLRHKGGDFSMDAEYLTEKFGRYNGTIFHYQDEHYLYELRLLKDGKKISKNGNIVKLGSWHGWIGNTFQNLHLTYQEGDPCSNKFNQELLVYVTCGKKSRIVSVEDSGQCKIYMVFQTKFVCETYSEDHDNGFESEEEP</sequence>
<gene>
    <name evidence="2" type="ORF">JYZ213_LOCUS34585</name>
    <name evidence="3" type="ORF">OXD698_LOCUS35647</name>
</gene>
<evidence type="ECO:0000313" key="4">
    <source>
        <dbReference type="Proteomes" id="UP000663844"/>
    </source>
</evidence>
<dbReference type="InterPro" id="IPR009011">
    <property type="entry name" value="Man6P_isomerase_rcpt-bd_dom_sf"/>
</dbReference>
<organism evidence="3 4">
    <name type="scientific">Adineta steineri</name>
    <dbReference type="NCBI Taxonomy" id="433720"/>
    <lineage>
        <taxon>Eukaryota</taxon>
        <taxon>Metazoa</taxon>
        <taxon>Spiralia</taxon>
        <taxon>Gnathifera</taxon>
        <taxon>Rotifera</taxon>
        <taxon>Eurotatoria</taxon>
        <taxon>Bdelloidea</taxon>
        <taxon>Adinetida</taxon>
        <taxon>Adinetidae</taxon>
        <taxon>Adineta</taxon>
    </lineage>
</organism>
<evidence type="ECO:0000313" key="3">
    <source>
        <dbReference type="EMBL" id="CAF4105461.1"/>
    </source>
</evidence>
<dbReference type="AlphaFoldDB" id="A0A819V8S8"/>
<dbReference type="Proteomes" id="UP000663844">
    <property type="component" value="Unassembled WGS sequence"/>
</dbReference>
<dbReference type="GO" id="GO:0017177">
    <property type="term" value="C:glucosidase II complex"/>
    <property type="evidence" value="ECO:0007669"/>
    <property type="project" value="TreeGrafter"/>
</dbReference>
<evidence type="ECO:0000313" key="2">
    <source>
        <dbReference type="EMBL" id="CAF1342644.1"/>
    </source>
</evidence>
<evidence type="ECO:0000259" key="1">
    <source>
        <dbReference type="Pfam" id="PF13015"/>
    </source>
</evidence>
<name>A0A819V8S8_9BILA</name>
<reference evidence="3" key="1">
    <citation type="submission" date="2021-02" db="EMBL/GenBank/DDBJ databases">
        <authorList>
            <person name="Nowell W R."/>
        </authorList>
    </citation>
    <scope>NUCLEOTIDE SEQUENCE</scope>
</reference>
<dbReference type="InterPro" id="IPR039794">
    <property type="entry name" value="Gtb1-like"/>
</dbReference>
<dbReference type="GO" id="GO:0006491">
    <property type="term" value="P:N-glycan processing"/>
    <property type="evidence" value="ECO:0007669"/>
    <property type="project" value="TreeGrafter"/>
</dbReference>
<dbReference type="EMBL" id="CAJNOG010000716">
    <property type="protein sequence ID" value="CAF1342644.1"/>
    <property type="molecule type" value="Genomic_DNA"/>
</dbReference>
<dbReference type="Proteomes" id="UP000663845">
    <property type="component" value="Unassembled WGS sequence"/>
</dbReference>
<dbReference type="PANTHER" id="PTHR12630:SF1">
    <property type="entry name" value="GLUCOSIDASE 2 SUBUNIT BETA"/>
    <property type="match status" value="1"/>
</dbReference>
<dbReference type="SUPFAM" id="SSF50911">
    <property type="entry name" value="Mannose 6-phosphate receptor domain"/>
    <property type="match status" value="1"/>
</dbReference>